<keyword evidence="3" id="KW-0731">Sigma factor</keyword>
<evidence type="ECO:0000259" key="6">
    <source>
        <dbReference type="Pfam" id="PF08281"/>
    </source>
</evidence>
<keyword evidence="2" id="KW-0805">Transcription regulation</keyword>
<dbReference type="InterPro" id="IPR036388">
    <property type="entry name" value="WH-like_DNA-bd_sf"/>
</dbReference>
<evidence type="ECO:0000256" key="2">
    <source>
        <dbReference type="ARBA" id="ARBA00023015"/>
    </source>
</evidence>
<dbReference type="Gene3D" id="1.10.10.10">
    <property type="entry name" value="Winged helix-like DNA-binding domain superfamily/Winged helix DNA-binding domain"/>
    <property type="match status" value="1"/>
</dbReference>
<dbReference type="InterPro" id="IPR014284">
    <property type="entry name" value="RNA_pol_sigma-70_dom"/>
</dbReference>
<sequence>MMNEQDFDDLYQRAKPRMQKYVARRVFGDSSEIVDEIFLTAWRRRDDIPDGPDAQMMWLYATGRRTIANTLRWRARLDLFNRTTSALAENAASNNSSETTILVHDCLSRLRKNDREILLLIEWDDLSISEAAKVLEITEAAATKRLKQARDSFIGFYTAHSSEAV</sequence>
<protein>
    <submittedName>
        <fullName evidence="7">Unannotated protein</fullName>
    </submittedName>
</protein>
<dbReference type="SUPFAM" id="SSF88946">
    <property type="entry name" value="Sigma2 domain of RNA polymerase sigma factors"/>
    <property type="match status" value="1"/>
</dbReference>
<evidence type="ECO:0000313" key="7">
    <source>
        <dbReference type="EMBL" id="CAB4612919.1"/>
    </source>
</evidence>
<dbReference type="InterPro" id="IPR013249">
    <property type="entry name" value="RNA_pol_sigma70_r4_t2"/>
</dbReference>
<comment type="similarity">
    <text evidence="1">Belongs to the sigma-70 factor family. ECF subfamily.</text>
</comment>
<dbReference type="PANTHER" id="PTHR43133">
    <property type="entry name" value="RNA POLYMERASE ECF-TYPE SIGMA FACTO"/>
    <property type="match status" value="1"/>
</dbReference>
<evidence type="ECO:0000256" key="3">
    <source>
        <dbReference type="ARBA" id="ARBA00023082"/>
    </source>
</evidence>
<organism evidence="7">
    <name type="scientific">freshwater metagenome</name>
    <dbReference type="NCBI Taxonomy" id="449393"/>
    <lineage>
        <taxon>unclassified sequences</taxon>
        <taxon>metagenomes</taxon>
        <taxon>ecological metagenomes</taxon>
    </lineage>
</organism>
<gene>
    <name evidence="7" type="ORF">UFOPK1889_00404</name>
</gene>
<dbReference type="GO" id="GO:0003677">
    <property type="term" value="F:DNA binding"/>
    <property type="evidence" value="ECO:0007669"/>
    <property type="project" value="UniProtKB-KW"/>
</dbReference>
<dbReference type="InterPro" id="IPR039425">
    <property type="entry name" value="RNA_pol_sigma-70-like"/>
</dbReference>
<name>A0A6J6HM72_9ZZZZ</name>
<dbReference type="InterPro" id="IPR013325">
    <property type="entry name" value="RNA_pol_sigma_r2"/>
</dbReference>
<proteinExistence type="inferred from homology"/>
<dbReference type="GO" id="GO:0016987">
    <property type="term" value="F:sigma factor activity"/>
    <property type="evidence" value="ECO:0007669"/>
    <property type="project" value="UniProtKB-KW"/>
</dbReference>
<dbReference type="PANTHER" id="PTHR43133:SF8">
    <property type="entry name" value="RNA POLYMERASE SIGMA FACTOR HI_1459-RELATED"/>
    <property type="match status" value="1"/>
</dbReference>
<evidence type="ECO:0000256" key="5">
    <source>
        <dbReference type="ARBA" id="ARBA00023163"/>
    </source>
</evidence>
<keyword evidence="4" id="KW-0238">DNA-binding</keyword>
<dbReference type="InterPro" id="IPR013324">
    <property type="entry name" value="RNA_pol_sigma_r3/r4-like"/>
</dbReference>
<evidence type="ECO:0000256" key="4">
    <source>
        <dbReference type="ARBA" id="ARBA00023125"/>
    </source>
</evidence>
<keyword evidence="5" id="KW-0804">Transcription</keyword>
<dbReference type="NCBIfam" id="TIGR02937">
    <property type="entry name" value="sigma70-ECF"/>
    <property type="match status" value="1"/>
</dbReference>
<accession>A0A6J6HM72</accession>
<dbReference type="GO" id="GO:0006352">
    <property type="term" value="P:DNA-templated transcription initiation"/>
    <property type="evidence" value="ECO:0007669"/>
    <property type="project" value="InterPro"/>
</dbReference>
<dbReference type="EMBL" id="CAEZUZ010000045">
    <property type="protein sequence ID" value="CAB4612919.1"/>
    <property type="molecule type" value="Genomic_DNA"/>
</dbReference>
<dbReference type="Pfam" id="PF08281">
    <property type="entry name" value="Sigma70_r4_2"/>
    <property type="match status" value="1"/>
</dbReference>
<feature type="domain" description="RNA polymerase sigma factor 70 region 4 type 2" evidence="6">
    <location>
        <begin position="103"/>
        <end position="150"/>
    </location>
</feature>
<dbReference type="SUPFAM" id="SSF88659">
    <property type="entry name" value="Sigma3 and sigma4 domains of RNA polymerase sigma factors"/>
    <property type="match status" value="1"/>
</dbReference>
<dbReference type="Gene3D" id="1.10.1740.10">
    <property type="match status" value="1"/>
</dbReference>
<reference evidence="7" key="1">
    <citation type="submission" date="2020-05" db="EMBL/GenBank/DDBJ databases">
        <authorList>
            <person name="Chiriac C."/>
            <person name="Salcher M."/>
            <person name="Ghai R."/>
            <person name="Kavagutti S V."/>
        </authorList>
    </citation>
    <scope>NUCLEOTIDE SEQUENCE</scope>
</reference>
<evidence type="ECO:0000256" key="1">
    <source>
        <dbReference type="ARBA" id="ARBA00010641"/>
    </source>
</evidence>
<dbReference type="AlphaFoldDB" id="A0A6J6HM72"/>